<keyword evidence="3" id="KW-1185">Reference proteome</keyword>
<name>A0AAD4D0M4_9FUNG</name>
<organism evidence="2 3">
    <name type="scientific">Linnemannia exigua</name>
    <dbReference type="NCBI Taxonomy" id="604196"/>
    <lineage>
        <taxon>Eukaryota</taxon>
        <taxon>Fungi</taxon>
        <taxon>Fungi incertae sedis</taxon>
        <taxon>Mucoromycota</taxon>
        <taxon>Mortierellomycotina</taxon>
        <taxon>Mortierellomycetes</taxon>
        <taxon>Mortierellales</taxon>
        <taxon>Mortierellaceae</taxon>
        <taxon>Linnemannia</taxon>
    </lineage>
</organism>
<evidence type="ECO:0000313" key="2">
    <source>
        <dbReference type="EMBL" id="KAG0251590.1"/>
    </source>
</evidence>
<feature type="non-terminal residue" evidence="2">
    <location>
        <position position="1"/>
    </location>
</feature>
<comment type="caution">
    <text evidence="2">The sequence shown here is derived from an EMBL/GenBank/DDBJ whole genome shotgun (WGS) entry which is preliminary data.</text>
</comment>
<sequence length="119" mass="14167">PERAMVDITDVQVTEKEEEERAEATEANEESKEQADRLYRLYLQSRILDKLSQFTALKKLHLGSDPKKDLSEENVLHFEISKVEEEKDELLRRFVQMRRLETLKIDGANYSRKIRRMRS</sequence>
<reference evidence="2" key="1">
    <citation type="journal article" date="2020" name="Fungal Divers.">
        <title>Resolving the Mortierellaceae phylogeny through synthesis of multi-gene phylogenetics and phylogenomics.</title>
        <authorList>
            <person name="Vandepol N."/>
            <person name="Liber J."/>
            <person name="Desiro A."/>
            <person name="Na H."/>
            <person name="Kennedy M."/>
            <person name="Barry K."/>
            <person name="Grigoriev I.V."/>
            <person name="Miller A.N."/>
            <person name="O'Donnell K."/>
            <person name="Stajich J.E."/>
            <person name="Bonito G."/>
        </authorList>
    </citation>
    <scope>NUCLEOTIDE SEQUENCE</scope>
    <source>
        <strain evidence="2">NRRL 28262</strain>
    </source>
</reference>
<evidence type="ECO:0000256" key="1">
    <source>
        <dbReference type="SAM" id="MobiDB-lite"/>
    </source>
</evidence>
<dbReference type="Proteomes" id="UP001194580">
    <property type="component" value="Unassembled WGS sequence"/>
</dbReference>
<protein>
    <submittedName>
        <fullName evidence="2">Uncharacterized protein</fullName>
    </submittedName>
</protein>
<gene>
    <name evidence="2" type="ORF">BGZ95_006852</name>
</gene>
<feature type="region of interest" description="Disordered" evidence="1">
    <location>
        <begin position="1"/>
        <end position="34"/>
    </location>
</feature>
<accession>A0AAD4D0M4</accession>
<proteinExistence type="predicted"/>
<dbReference type="EMBL" id="JAAAIL010003249">
    <property type="protein sequence ID" value="KAG0251590.1"/>
    <property type="molecule type" value="Genomic_DNA"/>
</dbReference>
<dbReference type="AlphaFoldDB" id="A0AAD4D0M4"/>
<evidence type="ECO:0000313" key="3">
    <source>
        <dbReference type="Proteomes" id="UP001194580"/>
    </source>
</evidence>